<evidence type="ECO:0000313" key="3">
    <source>
        <dbReference type="Proteomes" id="UP000214646"/>
    </source>
</evidence>
<comment type="caution">
    <text evidence="2">The sequence shown here is derived from an EMBL/GenBank/DDBJ whole genome shotgun (WGS) entry which is preliminary data.</text>
</comment>
<reference evidence="3" key="1">
    <citation type="submission" date="2017-06" db="EMBL/GenBank/DDBJ databases">
        <title>Genome analysis of Fimbriiglobus ruber SP5, the first member of the order Planctomycetales with confirmed chitinolytic capability.</title>
        <authorList>
            <person name="Ravin N.V."/>
            <person name="Rakitin A.L."/>
            <person name="Ivanova A.A."/>
            <person name="Beletsky A.V."/>
            <person name="Kulichevskaya I.S."/>
            <person name="Mardanov A.V."/>
            <person name="Dedysh S.N."/>
        </authorList>
    </citation>
    <scope>NUCLEOTIDE SEQUENCE [LARGE SCALE GENOMIC DNA]</scope>
    <source>
        <strain evidence="3">SP5</strain>
    </source>
</reference>
<evidence type="ECO:0000313" key="2">
    <source>
        <dbReference type="EMBL" id="OWK36735.1"/>
    </source>
</evidence>
<name>A0A225DK20_9BACT</name>
<feature type="region of interest" description="Disordered" evidence="1">
    <location>
        <begin position="26"/>
        <end position="52"/>
    </location>
</feature>
<gene>
    <name evidence="2" type="ORF">FRUB_09298</name>
</gene>
<evidence type="ECO:0000256" key="1">
    <source>
        <dbReference type="SAM" id="MobiDB-lite"/>
    </source>
</evidence>
<feature type="compositionally biased region" description="Low complexity" evidence="1">
    <location>
        <begin position="32"/>
        <end position="43"/>
    </location>
</feature>
<sequence>MRLLTPHSLSQLAETVGRAPQCEFGAERLTGSPSSSTAASSSAGDNFAFIPG</sequence>
<proteinExistence type="predicted"/>
<dbReference type="Proteomes" id="UP000214646">
    <property type="component" value="Unassembled WGS sequence"/>
</dbReference>
<protein>
    <submittedName>
        <fullName evidence="2">Uncharacterized protein</fullName>
    </submittedName>
</protein>
<dbReference type="AlphaFoldDB" id="A0A225DK20"/>
<accession>A0A225DK20</accession>
<dbReference type="EMBL" id="NIDE01000017">
    <property type="protein sequence ID" value="OWK36735.1"/>
    <property type="molecule type" value="Genomic_DNA"/>
</dbReference>
<organism evidence="2 3">
    <name type="scientific">Fimbriiglobus ruber</name>
    <dbReference type="NCBI Taxonomy" id="1908690"/>
    <lineage>
        <taxon>Bacteria</taxon>
        <taxon>Pseudomonadati</taxon>
        <taxon>Planctomycetota</taxon>
        <taxon>Planctomycetia</taxon>
        <taxon>Gemmatales</taxon>
        <taxon>Gemmataceae</taxon>
        <taxon>Fimbriiglobus</taxon>
    </lineage>
</organism>
<keyword evidence="3" id="KW-1185">Reference proteome</keyword>